<feature type="transmembrane region" description="Helical" evidence="2">
    <location>
        <begin position="55"/>
        <end position="74"/>
    </location>
</feature>
<dbReference type="AlphaFoldDB" id="A0A931GGT8"/>
<keyword evidence="2" id="KW-0812">Transmembrane</keyword>
<dbReference type="Proteomes" id="UP000614047">
    <property type="component" value="Unassembled WGS sequence"/>
</dbReference>
<proteinExistence type="predicted"/>
<organism evidence="3 4">
    <name type="scientific">Actinomadura viridis</name>
    <dbReference type="NCBI Taxonomy" id="58110"/>
    <lineage>
        <taxon>Bacteria</taxon>
        <taxon>Bacillati</taxon>
        <taxon>Actinomycetota</taxon>
        <taxon>Actinomycetes</taxon>
        <taxon>Streptosporangiales</taxon>
        <taxon>Thermomonosporaceae</taxon>
        <taxon>Actinomadura</taxon>
    </lineage>
</organism>
<keyword evidence="2" id="KW-0472">Membrane</keyword>
<dbReference type="RefSeq" id="WP_197009648.1">
    <property type="nucleotide sequence ID" value="NZ_BAABES010000007.1"/>
</dbReference>
<feature type="transmembrane region" description="Helical" evidence="2">
    <location>
        <begin position="121"/>
        <end position="145"/>
    </location>
</feature>
<feature type="compositionally biased region" description="Low complexity" evidence="1">
    <location>
        <begin position="274"/>
        <end position="289"/>
    </location>
</feature>
<feature type="transmembrane region" description="Helical" evidence="2">
    <location>
        <begin position="12"/>
        <end position="35"/>
    </location>
</feature>
<accession>A0A931GGT8</accession>
<protein>
    <submittedName>
        <fullName evidence="3">Uncharacterized protein</fullName>
    </submittedName>
</protein>
<dbReference type="EMBL" id="JADOUA010000001">
    <property type="protein sequence ID" value="MBG6086688.1"/>
    <property type="molecule type" value="Genomic_DNA"/>
</dbReference>
<evidence type="ECO:0000256" key="2">
    <source>
        <dbReference type="SAM" id="Phobius"/>
    </source>
</evidence>
<sequence length="309" mass="33390">MNKEAVQRLREPAAWVLLAAAGVQLFAGIIVLFAGGGGSGDGFKYRAYGEITQGFFTQSAVIAMLALAVALVALGPAPTRQARNIIMGALGVIGGIGLFGVVCWFSSLLVESQIASGGEKLAVFLYGSARLAVIGIGGWFVFAVFQAMQPARPQQPQMPQGGYPDFGYQQGQQQFGQPQQQFGQPQQGQPQGQQFGQPQQQFGQQPYPQAGEAQQQFGQPQQPQQQFGQPQQPAQQPQDYQQGQHGQQPAQHQYGQGGYQQPQSEEEVGEWTRAYGGQNAPGAQPGGAQQEERRPEEGGDWYRDNRPPQ</sequence>
<evidence type="ECO:0000313" key="3">
    <source>
        <dbReference type="EMBL" id="MBG6086688.1"/>
    </source>
</evidence>
<feature type="compositionally biased region" description="Low complexity" evidence="1">
    <location>
        <begin position="153"/>
        <end position="263"/>
    </location>
</feature>
<reference evidence="3" key="1">
    <citation type="submission" date="2020-11" db="EMBL/GenBank/DDBJ databases">
        <title>Sequencing the genomes of 1000 actinobacteria strains.</title>
        <authorList>
            <person name="Klenk H.-P."/>
        </authorList>
    </citation>
    <scope>NUCLEOTIDE SEQUENCE</scope>
    <source>
        <strain evidence="3">DSM 43175</strain>
    </source>
</reference>
<evidence type="ECO:0000256" key="1">
    <source>
        <dbReference type="SAM" id="MobiDB-lite"/>
    </source>
</evidence>
<name>A0A931GGT8_9ACTN</name>
<feature type="region of interest" description="Disordered" evidence="1">
    <location>
        <begin position="153"/>
        <end position="309"/>
    </location>
</feature>
<keyword evidence="2" id="KW-1133">Transmembrane helix</keyword>
<gene>
    <name evidence="3" type="ORF">IW256_000801</name>
</gene>
<evidence type="ECO:0000313" key="4">
    <source>
        <dbReference type="Proteomes" id="UP000614047"/>
    </source>
</evidence>
<feature type="compositionally biased region" description="Basic and acidic residues" evidence="1">
    <location>
        <begin position="290"/>
        <end position="309"/>
    </location>
</feature>
<feature type="transmembrane region" description="Helical" evidence="2">
    <location>
        <begin position="86"/>
        <end position="109"/>
    </location>
</feature>
<keyword evidence="4" id="KW-1185">Reference proteome</keyword>
<comment type="caution">
    <text evidence="3">The sequence shown here is derived from an EMBL/GenBank/DDBJ whole genome shotgun (WGS) entry which is preliminary data.</text>
</comment>